<dbReference type="Pfam" id="PF10704">
    <property type="entry name" value="DUF2508"/>
    <property type="match status" value="1"/>
</dbReference>
<dbReference type="Proteomes" id="UP000293142">
    <property type="component" value="Unassembled WGS sequence"/>
</dbReference>
<keyword evidence="2" id="KW-1185">Reference proteome</keyword>
<dbReference type="RefSeq" id="WP_131016802.1">
    <property type="nucleotide sequence ID" value="NZ_SIRE01000023.1"/>
</dbReference>
<comment type="caution">
    <text evidence="1">The sequence shown here is derived from an EMBL/GenBank/DDBJ whole genome shotgun (WGS) entry which is preliminary data.</text>
</comment>
<dbReference type="AlphaFoldDB" id="A0A4Q9DHX8"/>
<evidence type="ECO:0000313" key="2">
    <source>
        <dbReference type="Proteomes" id="UP000293142"/>
    </source>
</evidence>
<evidence type="ECO:0000313" key="1">
    <source>
        <dbReference type="EMBL" id="TBL72613.1"/>
    </source>
</evidence>
<proteinExistence type="predicted"/>
<dbReference type="InterPro" id="IPR019644">
    <property type="entry name" value="DUF2508"/>
</dbReference>
<protein>
    <submittedName>
        <fullName evidence="1">DUF2508 family protein</fullName>
    </submittedName>
</protein>
<reference evidence="1 2" key="1">
    <citation type="submission" date="2019-02" db="EMBL/GenBank/DDBJ databases">
        <title>Paenibacillus sp. nov., isolated from surface-sterilized tissue of Thalictrum simplex L.</title>
        <authorList>
            <person name="Tuo L."/>
        </authorList>
    </citation>
    <scope>NUCLEOTIDE SEQUENCE [LARGE SCALE GENOMIC DNA]</scope>
    <source>
        <strain evidence="1 2">N2SHLJ1</strain>
    </source>
</reference>
<sequence>MQLWPNSRKEQKMLQLSVRKDQLSLIQEIRSAQIEWVTAQKRFDYVCEREQIDYAIYALEAAEKRYEMLLRLAKRLHVASGDAYLGHALEVSES</sequence>
<dbReference type="EMBL" id="SIRE01000023">
    <property type="protein sequence ID" value="TBL72613.1"/>
    <property type="molecule type" value="Genomic_DNA"/>
</dbReference>
<organism evidence="1 2">
    <name type="scientific">Paenibacillus thalictri</name>
    <dbReference type="NCBI Taxonomy" id="2527873"/>
    <lineage>
        <taxon>Bacteria</taxon>
        <taxon>Bacillati</taxon>
        <taxon>Bacillota</taxon>
        <taxon>Bacilli</taxon>
        <taxon>Bacillales</taxon>
        <taxon>Paenibacillaceae</taxon>
        <taxon>Paenibacillus</taxon>
    </lineage>
</organism>
<dbReference type="OrthoDB" id="2649829at2"/>
<name>A0A4Q9DHX8_9BACL</name>
<gene>
    <name evidence="1" type="ORF">EYB31_28015</name>
</gene>
<accession>A0A4Q9DHX8</accession>